<reference evidence="14 15" key="1">
    <citation type="submission" date="2018-07" db="EMBL/GenBank/DDBJ databases">
        <title>Bacillus sp. YLB-04 draft genome sequence.</title>
        <authorList>
            <person name="Yu L."/>
            <person name="Tang X."/>
        </authorList>
    </citation>
    <scope>NUCLEOTIDE SEQUENCE [LARGE SCALE GENOMIC DNA]</scope>
    <source>
        <strain evidence="14 15">YLB-04</strain>
    </source>
</reference>
<dbReference type="AlphaFoldDB" id="A0A3D8GTE8"/>
<dbReference type="PROSITE" id="PS00136">
    <property type="entry name" value="SUBTILASE_ASP"/>
    <property type="match status" value="1"/>
</dbReference>
<gene>
    <name evidence="14" type="ORF">DRW41_06490</name>
</gene>
<evidence type="ECO:0000259" key="12">
    <source>
        <dbReference type="Pfam" id="PF00082"/>
    </source>
</evidence>
<organism evidence="14 15">
    <name type="scientific">Neobacillus piezotolerans</name>
    <dbReference type="NCBI Taxonomy" id="2259171"/>
    <lineage>
        <taxon>Bacteria</taxon>
        <taxon>Bacillati</taxon>
        <taxon>Bacillota</taxon>
        <taxon>Bacilli</taxon>
        <taxon>Bacillales</taxon>
        <taxon>Bacillaceae</taxon>
        <taxon>Neobacillus</taxon>
    </lineage>
</organism>
<dbReference type="InterPro" id="IPR023828">
    <property type="entry name" value="Peptidase_S8_Ser-AS"/>
</dbReference>
<keyword evidence="2" id="KW-0134">Cell wall</keyword>
<comment type="similarity">
    <text evidence="1 9 10">Belongs to the peptidase S8 family.</text>
</comment>
<feature type="signal peptide" evidence="11">
    <location>
        <begin position="1"/>
        <end position="21"/>
    </location>
</feature>
<dbReference type="InterPro" id="IPR050131">
    <property type="entry name" value="Peptidase_S8_subtilisin-like"/>
</dbReference>
<evidence type="ECO:0000259" key="13">
    <source>
        <dbReference type="Pfam" id="PF02225"/>
    </source>
</evidence>
<keyword evidence="6 9" id="KW-0378">Hydrolase</keyword>
<dbReference type="PRINTS" id="PR00723">
    <property type="entry name" value="SUBTILISIN"/>
</dbReference>
<dbReference type="CDD" id="cd07474">
    <property type="entry name" value="Peptidases_S8_subtilisin_Vpr-like"/>
    <property type="match status" value="1"/>
</dbReference>
<evidence type="ECO:0000313" key="14">
    <source>
        <dbReference type="EMBL" id="RDU37489.1"/>
    </source>
</evidence>
<keyword evidence="5 11" id="KW-0732">Signal</keyword>
<dbReference type="InterPro" id="IPR023827">
    <property type="entry name" value="Peptidase_S8_Asp-AS"/>
</dbReference>
<feature type="chain" id="PRO_5017743473" evidence="11">
    <location>
        <begin position="22"/>
        <end position="767"/>
    </location>
</feature>
<dbReference type="InterPro" id="IPR046450">
    <property type="entry name" value="PA_dom_sf"/>
</dbReference>
<dbReference type="SUPFAM" id="SSF52025">
    <property type="entry name" value="PA domain"/>
    <property type="match status" value="1"/>
</dbReference>
<feature type="active site" description="Charge relay system" evidence="8 9">
    <location>
        <position position="216"/>
    </location>
</feature>
<evidence type="ECO:0000256" key="9">
    <source>
        <dbReference type="PROSITE-ProRule" id="PRU01240"/>
    </source>
</evidence>
<name>A0A3D8GTE8_9BACI</name>
<sequence>MKKLLTAFCCFVLLQSGNSSAAGLKIPPLPEGNRFEVKRGIIILKESVSPLERHRLLVKYPNVKVRRSYTEALNGFSIEGAADQIRQFEKEQGVESFSELQTYSIEEETSESRNGQIEIRPIPSNEINIRISSFQQDQETDAANGSEMIGAQRLRGVLDGKGRRLTGEGVTVGVIDTGLDYTHPDLRKNYGGGKDLVDGDADPMESKGPEGEATLHGTHVAGIIAGNGKVQGVAPRATIKAYRALGPGGKGTTEHVLAAIEEAIKDRVDILNLSLGSEVNGPDLPVSAALNRAAEKGIIPVVSSGNSGPGQWTVGSPGTASKAISVGASTPFMKTPFLIIKGTGRRVRIEKIAGSGNWKSMLPDEIADGKFGKPEELKTARNKIAVIKRGKITFTEKVNNAIDAGARAVIIYNNTKGIFNGSLEKAVPIPAGTVSAAAGRELLKTAERVSVELLDDSDRLAAFSSRGPVTGTWEIKPDVVAPGVAITSAVPGGYLALNGTSMAAPHVAGVCALLKQAHPGWGPAEMKAALMNTALVLKNNRAEPYRTYEQGAGRIQAEKAAAAGTLVFPGSLAFGKAAKPLWKASRNSRLVVKNVSRKTIRYSFWVPRDDDGLDWRLPLPFTLSPGQERAVRVTVTADPSLHKGRIVDGALFLQAAGQKIRIPYILALSEPDYPRVMGFGMAEGDTPGVFRYEVYLPGGADEFGIAIFRRNDLSFAGFLDYGRKIGRGMLKKEINPSKLPEPGLYIIKVFARKSGQEDSFETTLQIN</sequence>
<dbReference type="InterPro" id="IPR036852">
    <property type="entry name" value="Peptidase_S8/S53_dom_sf"/>
</dbReference>
<feature type="domain" description="Peptidase S8/S53" evidence="12">
    <location>
        <begin position="167"/>
        <end position="553"/>
    </location>
</feature>
<dbReference type="InterPro" id="IPR000209">
    <property type="entry name" value="Peptidase_S8/S53_dom"/>
</dbReference>
<dbReference type="SUPFAM" id="SSF52743">
    <property type="entry name" value="Subtilisin-like"/>
    <property type="match status" value="1"/>
</dbReference>
<dbReference type="Pfam" id="PF00082">
    <property type="entry name" value="Peptidase_S8"/>
    <property type="match status" value="1"/>
</dbReference>
<comment type="caution">
    <text evidence="14">The sequence shown here is derived from an EMBL/GenBank/DDBJ whole genome shotgun (WGS) entry which is preliminary data.</text>
</comment>
<dbReference type="RefSeq" id="WP_115451163.1">
    <property type="nucleotide sequence ID" value="NZ_QNQT01000002.1"/>
</dbReference>
<evidence type="ECO:0000256" key="1">
    <source>
        <dbReference type="ARBA" id="ARBA00011073"/>
    </source>
</evidence>
<dbReference type="InterPro" id="IPR022398">
    <property type="entry name" value="Peptidase_S8_His-AS"/>
</dbReference>
<dbReference type="PROSITE" id="PS00137">
    <property type="entry name" value="SUBTILASE_HIS"/>
    <property type="match status" value="1"/>
</dbReference>
<keyword evidence="4 9" id="KW-0645">Protease</keyword>
<feature type="domain" description="PA" evidence="13">
    <location>
        <begin position="376"/>
        <end position="442"/>
    </location>
</feature>
<protein>
    <submittedName>
        <fullName evidence="14">Peptidase S8</fullName>
    </submittedName>
</protein>
<dbReference type="GO" id="GO:0004252">
    <property type="term" value="F:serine-type endopeptidase activity"/>
    <property type="evidence" value="ECO:0007669"/>
    <property type="project" value="UniProtKB-UniRule"/>
</dbReference>
<dbReference type="InterPro" id="IPR034213">
    <property type="entry name" value="S8_Vpr-like"/>
</dbReference>
<dbReference type="PROSITE" id="PS00138">
    <property type="entry name" value="SUBTILASE_SER"/>
    <property type="match status" value="1"/>
</dbReference>
<feature type="active site" description="Charge relay system" evidence="8 9">
    <location>
        <position position="501"/>
    </location>
</feature>
<dbReference type="Gene3D" id="3.40.50.200">
    <property type="entry name" value="Peptidase S8/S53 domain"/>
    <property type="match status" value="1"/>
</dbReference>
<dbReference type="Proteomes" id="UP000257144">
    <property type="component" value="Unassembled WGS sequence"/>
</dbReference>
<dbReference type="PANTHER" id="PTHR43806:SF65">
    <property type="entry name" value="SERINE PROTEASE APRX"/>
    <property type="match status" value="1"/>
</dbReference>
<evidence type="ECO:0000256" key="3">
    <source>
        <dbReference type="ARBA" id="ARBA00022525"/>
    </source>
</evidence>
<feature type="active site" description="Charge relay system" evidence="8 9">
    <location>
        <position position="176"/>
    </location>
</feature>
<evidence type="ECO:0000256" key="2">
    <source>
        <dbReference type="ARBA" id="ARBA00022512"/>
    </source>
</evidence>
<dbReference type="InterPro" id="IPR015500">
    <property type="entry name" value="Peptidase_S8_subtilisin-rel"/>
</dbReference>
<dbReference type="EMBL" id="QNQT01000002">
    <property type="protein sequence ID" value="RDU37489.1"/>
    <property type="molecule type" value="Genomic_DNA"/>
</dbReference>
<evidence type="ECO:0000256" key="11">
    <source>
        <dbReference type="SAM" id="SignalP"/>
    </source>
</evidence>
<evidence type="ECO:0000256" key="5">
    <source>
        <dbReference type="ARBA" id="ARBA00022729"/>
    </source>
</evidence>
<keyword evidence="15" id="KW-1185">Reference proteome</keyword>
<evidence type="ECO:0000313" key="15">
    <source>
        <dbReference type="Proteomes" id="UP000257144"/>
    </source>
</evidence>
<dbReference type="Gene3D" id="3.50.30.30">
    <property type="match status" value="1"/>
</dbReference>
<proteinExistence type="inferred from homology"/>
<evidence type="ECO:0000256" key="4">
    <source>
        <dbReference type="ARBA" id="ARBA00022670"/>
    </source>
</evidence>
<evidence type="ECO:0000256" key="10">
    <source>
        <dbReference type="RuleBase" id="RU003355"/>
    </source>
</evidence>
<dbReference type="InterPro" id="IPR003137">
    <property type="entry name" value="PA_domain"/>
</dbReference>
<dbReference type="PROSITE" id="PS51892">
    <property type="entry name" value="SUBTILASE"/>
    <property type="match status" value="1"/>
</dbReference>
<dbReference type="Pfam" id="PF02225">
    <property type="entry name" value="PA"/>
    <property type="match status" value="1"/>
</dbReference>
<evidence type="ECO:0000256" key="6">
    <source>
        <dbReference type="ARBA" id="ARBA00022801"/>
    </source>
</evidence>
<dbReference type="GO" id="GO:0006508">
    <property type="term" value="P:proteolysis"/>
    <property type="evidence" value="ECO:0007669"/>
    <property type="project" value="UniProtKB-KW"/>
</dbReference>
<keyword evidence="7 9" id="KW-0720">Serine protease</keyword>
<dbReference type="PANTHER" id="PTHR43806">
    <property type="entry name" value="PEPTIDASE S8"/>
    <property type="match status" value="1"/>
</dbReference>
<keyword evidence="3" id="KW-0964">Secreted</keyword>
<accession>A0A3D8GTE8</accession>
<evidence type="ECO:0000256" key="8">
    <source>
        <dbReference type="PIRSR" id="PIRSR615500-1"/>
    </source>
</evidence>
<evidence type="ECO:0000256" key="7">
    <source>
        <dbReference type="ARBA" id="ARBA00022825"/>
    </source>
</evidence>